<organism evidence="1 2">
    <name type="scientific">Vermiconidia calcicola</name>
    <dbReference type="NCBI Taxonomy" id="1690605"/>
    <lineage>
        <taxon>Eukaryota</taxon>
        <taxon>Fungi</taxon>
        <taxon>Dikarya</taxon>
        <taxon>Ascomycota</taxon>
        <taxon>Pezizomycotina</taxon>
        <taxon>Dothideomycetes</taxon>
        <taxon>Dothideomycetidae</taxon>
        <taxon>Mycosphaerellales</taxon>
        <taxon>Extremaceae</taxon>
        <taxon>Vermiconidia</taxon>
    </lineage>
</organism>
<keyword evidence="2" id="KW-1185">Reference proteome</keyword>
<dbReference type="EMBL" id="JAUTXU010000073">
    <property type="protein sequence ID" value="KAK3711884.1"/>
    <property type="molecule type" value="Genomic_DNA"/>
</dbReference>
<proteinExistence type="predicted"/>
<reference evidence="1" key="1">
    <citation type="submission" date="2023-07" db="EMBL/GenBank/DDBJ databases">
        <title>Black Yeasts Isolated from many extreme environments.</title>
        <authorList>
            <person name="Coleine C."/>
            <person name="Stajich J.E."/>
            <person name="Selbmann L."/>
        </authorList>
    </citation>
    <scope>NUCLEOTIDE SEQUENCE</scope>
    <source>
        <strain evidence="1">CCFEE 5714</strain>
    </source>
</reference>
<evidence type="ECO:0000313" key="1">
    <source>
        <dbReference type="EMBL" id="KAK3711884.1"/>
    </source>
</evidence>
<evidence type="ECO:0000313" key="2">
    <source>
        <dbReference type="Proteomes" id="UP001281147"/>
    </source>
</evidence>
<dbReference type="Proteomes" id="UP001281147">
    <property type="component" value="Unassembled WGS sequence"/>
</dbReference>
<comment type="caution">
    <text evidence="1">The sequence shown here is derived from an EMBL/GenBank/DDBJ whole genome shotgun (WGS) entry which is preliminary data.</text>
</comment>
<accession>A0ACC3N7Z8</accession>
<protein>
    <submittedName>
        <fullName evidence="1">Uncharacterized protein</fullName>
    </submittedName>
</protein>
<name>A0ACC3N7Z8_9PEZI</name>
<gene>
    <name evidence="1" type="ORF">LTR37_009402</name>
</gene>
<sequence length="475" mass="50689">MHQNADNSSPVGEDIKDFTSEKGSPGSTPDNGSATPTHKRSIDGQPGGEAGHIPSTNNDEYTYPEGGLGAWLTVFGAWCGLAGGLGLLNTVATLQNYVSTHQLAQYPESTVGWIFSIQAFIVFFCGIQIGPAFDAYGPRVLVFTGSVLLVVAMMLLGECSKYWHFVLCYSILSGVGSSLLVTPPLASVGHFFNRRRAFATGLAMTGPALGGVIFPLVFRAVYPALGYAWACRVLGFIILFLLIFANMFLRSRLPRSKPSVKDVLPDFTIYLDGDGALALCGAGLFFMELGLFIPLAYITSYCIANGVSNEFSYQILSILNAASVVGRGVPGLLADRVGRYNTNAVMLACCSLTNFLIWLPITLMKPAPSSSTIKGVMIFYAVAFGLFSGSNLSLIGPCIGQLCETKHYGRYFATVYVFTSIAALIGIPIAGQLVDVAGGRYWGLIVFTGASYMASAVCMGIVRIIRVGKSARAIF</sequence>